<dbReference type="PANTHER" id="PTHR30204">
    <property type="entry name" value="REDOX-CYCLING DRUG-SENSING TRANSCRIPTIONAL ACTIVATOR SOXR"/>
    <property type="match status" value="1"/>
</dbReference>
<comment type="caution">
    <text evidence="3">The sequence shown here is derived from an EMBL/GenBank/DDBJ whole genome shotgun (WGS) entry which is preliminary data.</text>
</comment>
<protein>
    <submittedName>
        <fullName evidence="3">MerR family transcriptional regulator</fullName>
    </submittedName>
</protein>
<organism evidence="3 4">
    <name type="scientific">Antrihabitans cavernicola</name>
    <dbReference type="NCBI Taxonomy" id="2495913"/>
    <lineage>
        <taxon>Bacteria</taxon>
        <taxon>Bacillati</taxon>
        <taxon>Actinomycetota</taxon>
        <taxon>Actinomycetes</taxon>
        <taxon>Mycobacteriales</taxon>
        <taxon>Nocardiaceae</taxon>
        <taxon>Antrihabitans</taxon>
    </lineage>
</organism>
<gene>
    <name evidence="3" type="ORF">FOY51_06365</name>
</gene>
<dbReference type="SMART" id="SM00422">
    <property type="entry name" value="HTH_MERR"/>
    <property type="match status" value="1"/>
</dbReference>
<dbReference type="InterPro" id="IPR000551">
    <property type="entry name" value="MerR-type_HTH_dom"/>
</dbReference>
<name>A0A5A7SDD5_9NOCA</name>
<dbReference type="CDD" id="cd00592">
    <property type="entry name" value="HTH_MerR-like"/>
    <property type="match status" value="1"/>
</dbReference>
<dbReference type="Gene3D" id="1.10.1660.10">
    <property type="match status" value="1"/>
</dbReference>
<evidence type="ECO:0000256" key="1">
    <source>
        <dbReference type="ARBA" id="ARBA00023125"/>
    </source>
</evidence>
<sequence>MGIGQLAAAADLPVRTIRFYCDHGILESQRSSGGHRVFDADIAIGHVVLIRRLRALGLGLPVIADVLHDQRSLGEAVAVQCAELDVELATLAWRRASLRAIESAPPKQRAARLALLAAAQDGHAAHEELVRFWRSILGAMGPKHFDGYLAMSVPEPPASPDPTDVLAYAELTDIVTRPRSKAAVWEQIWKTQLGQIRDQRGFLTDLARVCLNVLPLVTQGVQPHPGSELDAFVAAHATARKQHDSPHFRGRLLQEARYADPNTSRYWALTAELLGTPATVGHAHHWLCQALNYSVHLKR</sequence>
<evidence type="ECO:0000313" key="3">
    <source>
        <dbReference type="EMBL" id="KAA0024168.1"/>
    </source>
</evidence>
<dbReference type="InterPro" id="IPR009061">
    <property type="entry name" value="DNA-bd_dom_put_sf"/>
</dbReference>
<dbReference type="AlphaFoldDB" id="A0A5A7SDD5"/>
<keyword evidence="4" id="KW-1185">Reference proteome</keyword>
<dbReference type="PROSITE" id="PS50937">
    <property type="entry name" value="HTH_MERR_2"/>
    <property type="match status" value="1"/>
</dbReference>
<keyword evidence="1" id="KW-0238">DNA-binding</keyword>
<dbReference type="InterPro" id="IPR047057">
    <property type="entry name" value="MerR_fam"/>
</dbReference>
<dbReference type="RefSeq" id="WP_149429329.1">
    <property type="nucleotide sequence ID" value="NZ_VLNY01000002.1"/>
</dbReference>
<evidence type="ECO:0000259" key="2">
    <source>
        <dbReference type="PROSITE" id="PS50937"/>
    </source>
</evidence>
<evidence type="ECO:0000313" key="4">
    <source>
        <dbReference type="Proteomes" id="UP000322244"/>
    </source>
</evidence>
<dbReference type="SUPFAM" id="SSF46955">
    <property type="entry name" value="Putative DNA-binding domain"/>
    <property type="match status" value="1"/>
</dbReference>
<dbReference type="GO" id="GO:0003677">
    <property type="term" value="F:DNA binding"/>
    <property type="evidence" value="ECO:0007669"/>
    <property type="project" value="UniProtKB-KW"/>
</dbReference>
<dbReference type="Pfam" id="PF13411">
    <property type="entry name" value="MerR_1"/>
    <property type="match status" value="1"/>
</dbReference>
<dbReference type="PANTHER" id="PTHR30204:SF93">
    <property type="entry name" value="HTH MERR-TYPE DOMAIN-CONTAINING PROTEIN"/>
    <property type="match status" value="1"/>
</dbReference>
<accession>A0A5A7SDD5</accession>
<reference evidence="3 4" key="1">
    <citation type="submission" date="2019-07" db="EMBL/GenBank/DDBJ databases">
        <title>Rhodococcus cavernicolus sp. nov., isolated from a cave.</title>
        <authorList>
            <person name="Lee S.D."/>
        </authorList>
    </citation>
    <scope>NUCLEOTIDE SEQUENCE [LARGE SCALE GENOMIC DNA]</scope>
    <source>
        <strain evidence="3 4">C1-24</strain>
    </source>
</reference>
<feature type="domain" description="HTH merR-type" evidence="2">
    <location>
        <begin position="1"/>
        <end position="69"/>
    </location>
</feature>
<dbReference type="Proteomes" id="UP000322244">
    <property type="component" value="Unassembled WGS sequence"/>
</dbReference>
<dbReference type="EMBL" id="VLNY01000002">
    <property type="protein sequence ID" value="KAA0024168.1"/>
    <property type="molecule type" value="Genomic_DNA"/>
</dbReference>
<proteinExistence type="predicted"/>
<dbReference type="OrthoDB" id="9809391at2"/>
<dbReference type="GO" id="GO:0003700">
    <property type="term" value="F:DNA-binding transcription factor activity"/>
    <property type="evidence" value="ECO:0007669"/>
    <property type="project" value="InterPro"/>
</dbReference>